<keyword evidence="2" id="KW-1185">Reference proteome</keyword>
<dbReference type="Proteomes" id="UP000654075">
    <property type="component" value="Unassembled WGS sequence"/>
</dbReference>
<evidence type="ECO:0000313" key="1">
    <source>
        <dbReference type="EMBL" id="CAE8625093.1"/>
    </source>
</evidence>
<evidence type="ECO:0000313" key="2">
    <source>
        <dbReference type="Proteomes" id="UP000654075"/>
    </source>
</evidence>
<proteinExistence type="predicted"/>
<organism evidence="1 2">
    <name type="scientific">Polarella glacialis</name>
    <name type="common">Dinoflagellate</name>
    <dbReference type="NCBI Taxonomy" id="89957"/>
    <lineage>
        <taxon>Eukaryota</taxon>
        <taxon>Sar</taxon>
        <taxon>Alveolata</taxon>
        <taxon>Dinophyceae</taxon>
        <taxon>Suessiales</taxon>
        <taxon>Suessiaceae</taxon>
        <taxon>Polarella</taxon>
    </lineage>
</organism>
<gene>
    <name evidence="1" type="ORF">PGLA1383_LOCUS42129</name>
</gene>
<feature type="non-terminal residue" evidence="1">
    <location>
        <position position="93"/>
    </location>
</feature>
<comment type="caution">
    <text evidence="1">The sequence shown here is derived from an EMBL/GenBank/DDBJ whole genome shotgun (WGS) entry which is preliminary data.</text>
</comment>
<reference evidence="1" key="1">
    <citation type="submission" date="2021-02" db="EMBL/GenBank/DDBJ databases">
        <authorList>
            <person name="Dougan E. K."/>
            <person name="Rhodes N."/>
            <person name="Thang M."/>
            <person name="Chan C."/>
        </authorList>
    </citation>
    <scope>NUCLEOTIDE SEQUENCE</scope>
</reference>
<name>A0A813GR43_POLGL</name>
<dbReference type="EMBL" id="CAJNNV010028572">
    <property type="protein sequence ID" value="CAE8625093.1"/>
    <property type="molecule type" value="Genomic_DNA"/>
</dbReference>
<sequence>DMTLGQWFRGLDVEVVHEEGFHQAEPFNYHEDLLRASGTPVSFHRFGARLPASAKAEEVAAVRQKNWRSWVETYFSPSGNETARPRPKEAGEL</sequence>
<accession>A0A813GR43</accession>
<protein>
    <submittedName>
        <fullName evidence="1">Uncharacterized protein</fullName>
    </submittedName>
</protein>
<dbReference type="AlphaFoldDB" id="A0A813GR43"/>